<keyword evidence="11" id="KW-1185">Reference proteome</keyword>
<evidence type="ECO:0000313" key="11">
    <source>
        <dbReference type="Proteomes" id="UP001597541"/>
    </source>
</evidence>
<evidence type="ECO:0000256" key="4">
    <source>
        <dbReference type="ARBA" id="ARBA00022741"/>
    </source>
</evidence>
<accession>A0ABW5PJQ8</accession>
<keyword evidence="5 8" id="KW-0460">Magnesium</keyword>
<dbReference type="GO" id="GO:0016779">
    <property type="term" value="F:nucleotidyltransferase activity"/>
    <property type="evidence" value="ECO:0007669"/>
    <property type="project" value="UniProtKB-KW"/>
</dbReference>
<organism evidence="10 11">
    <name type="scientific">Paenibacillus gansuensis</name>
    <dbReference type="NCBI Taxonomy" id="306542"/>
    <lineage>
        <taxon>Bacteria</taxon>
        <taxon>Bacillati</taxon>
        <taxon>Bacillota</taxon>
        <taxon>Bacilli</taxon>
        <taxon>Bacillales</taxon>
        <taxon>Paenibacillaceae</taxon>
        <taxon>Paenibacillus</taxon>
    </lineage>
</organism>
<protein>
    <recommendedName>
        <fullName evidence="8">Probable molybdenum cofactor guanylyltransferase</fullName>
        <shortName evidence="8">MoCo guanylyltransferase</shortName>
        <ecNumber evidence="8">2.7.7.77</ecNumber>
    </recommendedName>
    <alternativeName>
        <fullName evidence="8">GTP:molybdopterin guanylyltransferase</fullName>
    </alternativeName>
    <alternativeName>
        <fullName evidence="8">Mo-MPT guanylyltransferase</fullName>
    </alternativeName>
    <alternativeName>
        <fullName evidence="8">Molybdopterin guanylyltransferase</fullName>
    </alternativeName>
    <alternativeName>
        <fullName evidence="8">Molybdopterin-guanine dinucleotide synthase</fullName>
        <shortName evidence="8">MGD synthase</shortName>
    </alternativeName>
</protein>
<proteinExistence type="inferred from homology"/>
<feature type="binding site" evidence="8">
    <location>
        <position position="110"/>
    </location>
    <ligand>
        <name>GTP</name>
        <dbReference type="ChEBI" id="CHEBI:37565"/>
    </ligand>
</feature>
<comment type="function">
    <text evidence="8">Transfers a GMP moiety from GTP to Mo-molybdopterin (Mo-MPT) cofactor (Moco or molybdenum cofactor) to form Mo-molybdopterin guanine dinucleotide (Mo-MGD) cofactor.</text>
</comment>
<dbReference type="InterPro" id="IPR013482">
    <property type="entry name" value="Molybde_CF_guanTrfase"/>
</dbReference>
<evidence type="ECO:0000259" key="9">
    <source>
        <dbReference type="Pfam" id="PF12804"/>
    </source>
</evidence>
<keyword evidence="3 8" id="KW-0479">Metal-binding</keyword>
<comment type="subcellular location">
    <subcellularLocation>
        <location evidence="8">Cytoplasm</location>
    </subcellularLocation>
</comment>
<comment type="domain">
    <text evidence="8">The N-terminal domain determines nucleotide recognition and specific binding, while the C-terminal domain determines the specific binding to the target protein.</text>
</comment>
<sequence>MNRTEQHAFQAENGMEGLILAGGKGRRLGGLVKGLLPVAGIPLIQIIANEMQRVCDSTGIAVADPEQATRLHSFANEIYMDRIPGRGPLAAVSDAFIRARQPAVWISACDMPLVSSCAALYMNDRRTASGVQAAVPWIGGKLHPLQAVYSPECQYAAKHCLQQEEFRMMSFLQRIRFVSVTEEEFAAKGIDIRFVTNINTSEDYACWEPMKGE</sequence>
<evidence type="ECO:0000256" key="6">
    <source>
        <dbReference type="ARBA" id="ARBA00023134"/>
    </source>
</evidence>
<comment type="cofactor">
    <cofactor evidence="8">
        <name>Mg(2+)</name>
        <dbReference type="ChEBI" id="CHEBI:18420"/>
    </cofactor>
</comment>
<evidence type="ECO:0000256" key="5">
    <source>
        <dbReference type="ARBA" id="ARBA00022842"/>
    </source>
</evidence>
<keyword evidence="1 8" id="KW-0963">Cytoplasm</keyword>
<comment type="caution">
    <text evidence="10">The sequence shown here is derived from an EMBL/GenBank/DDBJ whole genome shotgun (WGS) entry which is preliminary data.</text>
</comment>
<name>A0ABW5PJQ8_9BACL</name>
<comment type="caution">
    <text evidence="8">Lacks conserved residue(s) required for the propagation of feature annotation.</text>
</comment>
<keyword evidence="4 8" id="KW-0547">Nucleotide-binding</keyword>
<feature type="binding site" evidence="8">
    <location>
        <position position="110"/>
    </location>
    <ligand>
        <name>Mg(2+)</name>
        <dbReference type="ChEBI" id="CHEBI:18420"/>
    </ligand>
</feature>
<evidence type="ECO:0000313" key="10">
    <source>
        <dbReference type="EMBL" id="MFD2614794.1"/>
    </source>
</evidence>
<dbReference type="InterPro" id="IPR025877">
    <property type="entry name" value="MobA-like_NTP_Trfase"/>
</dbReference>
<gene>
    <name evidence="8" type="primary">mobA</name>
    <name evidence="10" type="ORF">ACFSUF_20475</name>
</gene>
<evidence type="ECO:0000256" key="2">
    <source>
        <dbReference type="ARBA" id="ARBA00022679"/>
    </source>
</evidence>
<reference evidence="11" key="1">
    <citation type="journal article" date="2019" name="Int. J. Syst. Evol. Microbiol.">
        <title>The Global Catalogue of Microorganisms (GCM) 10K type strain sequencing project: providing services to taxonomists for standard genome sequencing and annotation.</title>
        <authorList>
            <consortium name="The Broad Institute Genomics Platform"/>
            <consortium name="The Broad Institute Genome Sequencing Center for Infectious Disease"/>
            <person name="Wu L."/>
            <person name="Ma J."/>
        </authorList>
    </citation>
    <scope>NUCLEOTIDE SEQUENCE [LARGE SCALE GENOMIC DNA]</scope>
    <source>
        <strain evidence="11">KCTC 3950</strain>
    </source>
</reference>
<evidence type="ECO:0000256" key="8">
    <source>
        <dbReference type="HAMAP-Rule" id="MF_00316"/>
    </source>
</evidence>
<keyword evidence="6 8" id="KW-0342">GTP-binding</keyword>
<keyword evidence="2 8" id="KW-0808">Transferase</keyword>
<dbReference type="PANTHER" id="PTHR19136">
    <property type="entry name" value="MOLYBDENUM COFACTOR GUANYLYLTRANSFERASE"/>
    <property type="match status" value="1"/>
</dbReference>
<evidence type="ECO:0000256" key="1">
    <source>
        <dbReference type="ARBA" id="ARBA00022490"/>
    </source>
</evidence>
<dbReference type="CDD" id="cd02503">
    <property type="entry name" value="MobA"/>
    <property type="match status" value="1"/>
</dbReference>
<comment type="catalytic activity">
    <reaction evidence="8">
        <text>Mo-molybdopterin + GTP + H(+) = Mo-molybdopterin guanine dinucleotide + diphosphate</text>
        <dbReference type="Rhea" id="RHEA:34243"/>
        <dbReference type="ChEBI" id="CHEBI:15378"/>
        <dbReference type="ChEBI" id="CHEBI:33019"/>
        <dbReference type="ChEBI" id="CHEBI:37565"/>
        <dbReference type="ChEBI" id="CHEBI:71302"/>
        <dbReference type="ChEBI" id="CHEBI:71310"/>
        <dbReference type="EC" id="2.7.7.77"/>
    </reaction>
</comment>
<dbReference type="Pfam" id="PF12804">
    <property type="entry name" value="NTP_transf_3"/>
    <property type="match status" value="1"/>
</dbReference>
<dbReference type="EC" id="2.7.7.77" evidence="8"/>
<dbReference type="RefSeq" id="WP_377606055.1">
    <property type="nucleotide sequence ID" value="NZ_JBHUME010000014.1"/>
</dbReference>
<evidence type="ECO:0000256" key="7">
    <source>
        <dbReference type="ARBA" id="ARBA00023150"/>
    </source>
</evidence>
<dbReference type="EMBL" id="JBHUME010000014">
    <property type="protein sequence ID" value="MFD2614794.1"/>
    <property type="molecule type" value="Genomic_DNA"/>
</dbReference>
<dbReference type="InterPro" id="IPR029044">
    <property type="entry name" value="Nucleotide-diphossugar_trans"/>
</dbReference>
<dbReference type="Proteomes" id="UP001597541">
    <property type="component" value="Unassembled WGS sequence"/>
</dbReference>
<dbReference type="SUPFAM" id="SSF53448">
    <property type="entry name" value="Nucleotide-diphospho-sugar transferases"/>
    <property type="match status" value="1"/>
</dbReference>
<feature type="binding site" evidence="8">
    <location>
        <position position="33"/>
    </location>
    <ligand>
        <name>GTP</name>
        <dbReference type="ChEBI" id="CHEBI:37565"/>
    </ligand>
</feature>
<feature type="domain" description="MobA-like NTP transferase" evidence="9">
    <location>
        <begin position="17"/>
        <end position="168"/>
    </location>
</feature>
<dbReference type="HAMAP" id="MF_00316">
    <property type="entry name" value="MobA"/>
    <property type="match status" value="1"/>
</dbReference>
<keyword evidence="10" id="KW-0548">Nucleotidyltransferase</keyword>
<dbReference type="Gene3D" id="3.90.550.10">
    <property type="entry name" value="Spore Coat Polysaccharide Biosynthesis Protein SpsA, Chain A"/>
    <property type="match status" value="1"/>
</dbReference>
<feature type="binding site" evidence="8">
    <location>
        <position position="81"/>
    </location>
    <ligand>
        <name>GTP</name>
        <dbReference type="ChEBI" id="CHEBI:37565"/>
    </ligand>
</feature>
<dbReference type="PANTHER" id="PTHR19136:SF81">
    <property type="entry name" value="MOLYBDENUM COFACTOR GUANYLYLTRANSFERASE"/>
    <property type="match status" value="1"/>
</dbReference>
<comment type="similarity">
    <text evidence="8">Belongs to the MobA family.</text>
</comment>
<evidence type="ECO:0000256" key="3">
    <source>
        <dbReference type="ARBA" id="ARBA00022723"/>
    </source>
</evidence>
<keyword evidence="7 8" id="KW-0501">Molybdenum cofactor biosynthesis</keyword>
<feature type="binding site" evidence="8">
    <location>
        <begin position="20"/>
        <end position="22"/>
    </location>
    <ligand>
        <name>GTP</name>
        <dbReference type="ChEBI" id="CHEBI:37565"/>
    </ligand>
</feature>